<evidence type="ECO:0000259" key="1">
    <source>
        <dbReference type="Pfam" id="PF12146"/>
    </source>
</evidence>
<evidence type="ECO:0000313" key="3">
    <source>
        <dbReference type="Proteomes" id="UP001596060"/>
    </source>
</evidence>
<gene>
    <name evidence="2" type="ORF">ACFPN9_18080</name>
</gene>
<dbReference type="EMBL" id="JBHSLU010000063">
    <property type="protein sequence ID" value="MFC5507151.1"/>
    <property type="molecule type" value="Genomic_DNA"/>
</dbReference>
<name>A0ABW0P390_9HYPH</name>
<feature type="domain" description="Serine aminopeptidase S33" evidence="1">
    <location>
        <begin position="106"/>
        <end position="213"/>
    </location>
</feature>
<evidence type="ECO:0000313" key="2">
    <source>
        <dbReference type="EMBL" id="MFC5507151.1"/>
    </source>
</evidence>
<reference evidence="3" key="1">
    <citation type="journal article" date="2019" name="Int. J. Syst. Evol. Microbiol.">
        <title>The Global Catalogue of Microorganisms (GCM) 10K type strain sequencing project: providing services to taxonomists for standard genome sequencing and annotation.</title>
        <authorList>
            <consortium name="The Broad Institute Genomics Platform"/>
            <consortium name="The Broad Institute Genome Sequencing Center for Infectious Disease"/>
            <person name="Wu L."/>
            <person name="Ma J."/>
        </authorList>
    </citation>
    <scope>NUCLEOTIDE SEQUENCE [LARGE SCALE GENOMIC DNA]</scope>
    <source>
        <strain evidence="3">CCUG 43117</strain>
    </source>
</reference>
<dbReference type="InterPro" id="IPR050261">
    <property type="entry name" value="FrsA_esterase"/>
</dbReference>
<sequence length="394" mass="42435">MIDAALFHGAAAPVGGAGLMIAILRALCLLGAMAAAWPGHRAFAQDVPLGAALRQENGYLRIQAKGREVRLESLIVRPEGVTGQLPLAIITHGRNSSSLSMGDLRAARYATLARDLARRGWLAAEVMRRGAGQSDGPLPSLASCPTPDIAGSFGDDTDDIEGALRALQARPDVDGQRVILLGESAGGATAMSLLRRKPPGLRGVINVAGGLNLEGCTERGQDALVAAMTAWQGPDTVPQLWIYARNDELFPPSLVARMRKAALDAGADVRFIDLPELKPRGHMAFLHGQGRHLWLREMDASLRAWGLPTIPRDRGRTLHAKLGLTTRLDVFERYFSGPGERAMALSRSKKEFRYWFGTPDLETAKANALRDCAALAADCVIAFENDRLLLDESK</sequence>
<dbReference type="Proteomes" id="UP001596060">
    <property type="component" value="Unassembled WGS sequence"/>
</dbReference>
<dbReference type="InterPro" id="IPR029058">
    <property type="entry name" value="AB_hydrolase_fold"/>
</dbReference>
<keyword evidence="3" id="KW-1185">Reference proteome</keyword>
<dbReference type="EC" id="3.4.-.-" evidence="2"/>
<dbReference type="GO" id="GO:0016787">
    <property type="term" value="F:hydrolase activity"/>
    <property type="evidence" value="ECO:0007669"/>
    <property type="project" value="UniProtKB-KW"/>
</dbReference>
<dbReference type="InterPro" id="IPR022742">
    <property type="entry name" value="Hydrolase_4"/>
</dbReference>
<dbReference type="Pfam" id="PF12146">
    <property type="entry name" value="Hydrolase_4"/>
    <property type="match status" value="1"/>
</dbReference>
<proteinExistence type="predicted"/>
<dbReference type="RefSeq" id="WP_377817393.1">
    <property type="nucleotide sequence ID" value="NZ_JBHSLU010000063.1"/>
</dbReference>
<protein>
    <submittedName>
        <fullName evidence="2">Alpha/beta hydrolase family protein</fullName>
        <ecNumber evidence="2">3.4.-.-</ecNumber>
    </submittedName>
</protein>
<dbReference type="Gene3D" id="3.40.50.1820">
    <property type="entry name" value="alpha/beta hydrolase"/>
    <property type="match status" value="1"/>
</dbReference>
<keyword evidence="2" id="KW-0378">Hydrolase</keyword>
<organism evidence="2 3">
    <name type="scientific">Bosea massiliensis</name>
    <dbReference type="NCBI Taxonomy" id="151419"/>
    <lineage>
        <taxon>Bacteria</taxon>
        <taxon>Pseudomonadati</taxon>
        <taxon>Pseudomonadota</taxon>
        <taxon>Alphaproteobacteria</taxon>
        <taxon>Hyphomicrobiales</taxon>
        <taxon>Boseaceae</taxon>
        <taxon>Bosea</taxon>
    </lineage>
</organism>
<dbReference type="PANTHER" id="PTHR22946">
    <property type="entry name" value="DIENELACTONE HYDROLASE DOMAIN-CONTAINING PROTEIN-RELATED"/>
    <property type="match status" value="1"/>
</dbReference>
<dbReference type="SUPFAM" id="SSF53474">
    <property type="entry name" value="alpha/beta-Hydrolases"/>
    <property type="match status" value="1"/>
</dbReference>
<comment type="caution">
    <text evidence="2">The sequence shown here is derived from an EMBL/GenBank/DDBJ whole genome shotgun (WGS) entry which is preliminary data.</text>
</comment>
<accession>A0ABW0P390</accession>